<evidence type="ECO:0000256" key="5">
    <source>
        <dbReference type="ARBA" id="ARBA00022553"/>
    </source>
</evidence>
<accession>A0A8C3R3F4</accession>
<evidence type="ECO:0000256" key="18">
    <source>
        <dbReference type="SAM" id="SignalP"/>
    </source>
</evidence>
<evidence type="ECO:0000256" key="14">
    <source>
        <dbReference type="ARBA" id="ARBA00030941"/>
    </source>
</evidence>
<protein>
    <recommendedName>
        <fullName evidence="3">T-cell surface glycoprotein CD3 zeta chain</fullName>
    </recommendedName>
    <alternativeName>
        <fullName evidence="14">T-cell receptor T3 zeta chain</fullName>
    </alternativeName>
</protein>
<keyword evidence="10 17" id="KW-1133">Transmembrane helix</keyword>
<evidence type="ECO:0000256" key="8">
    <source>
        <dbReference type="ARBA" id="ARBA00022737"/>
    </source>
</evidence>
<feature type="signal peptide" evidence="18">
    <location>
        <begin position="1"/>
        <end position="21"/>
    </location>
</feature>
<dbReference type="InterPro" id="IPR021663">
    <property type="entry name" value="CD3_zeta/IgE_Fc_rcpt_gamma"/>
</dbReference>
<evidence type="ECO:0000256" key="3">
    <source>
        <dbReference type="ARBA" id="ARBA00020448"/>
    </source>
</evidence>
<evidence type="ECO:0000256" key="12">
    <source>
        <dbReference type="ARBA" id="ARBA00023136"/>
    </source>
</evidence>
<evidence type="ECO:0000256" key="17">
    <source>
        <dbReference type="SAM" id="Phobius"/>
    </source>
</evidence>
<organism evidence="19 20">
    <name type="scientific">Cyanoderma ruficeps</name>
    <name type="common">rufous-capped babbler</name>
    <dbReference type="NCBI Taxonomy" id="181631"/>
    <lineage>
        <taxon>Eukaryota</taxon>
        <taxon>Metazoa</taxon>
        <taxon>Chordata</taxon>
        <taxon>Craniata</taxon>
        <taxon>Vertebrata</taxon>
        <taxon>Euteleostomi</taxon>
        <taxon>Archelosauria</taxon>
        <taxon>Archosauria</taxon>
        <taxon>Dinosauria</taxon>
        <taxon>Saurischia</taxon>
        <taxon>Theropoda</taxon>
        <taxon>Coelurosauria</taxon>
        <taxon>Aves</taxon>
        <taxon>Neognathae</taxon>
        <taxon>Neoaves</taxon>
        <taxon>Telluraves</taxon>
        <taxon>Australaves</taxon>
        <taxon>Passeriformes</taxon>
        <taxon>Sylvioidea</taxon>
        <taxon>Timaliidae</taxon>
        <taxon>Cyanoderma</taxon>
    </lineage>
</organism>
<evidence type="ECO:0000256" key="11">
    <source>
        <dbReference type="ARBA" id="ARBA00023130"/>
    </source>
</evidence>
<feature type="region of interest" description="Disordered" evidence="16">
    <location>
        <begin position="83"/>
        <end position="110"/>
    </location>
</feature>
<keyword evidence="7 18" id="KW-0732">Signal</keyword>
<feature type="transmembrane region" description="Helical" evidence="17">
    <location>
        <begin position="31"/>
        <end position="52"/>
    </location>
</feature>
<comment type="subcellular location">
    <subcellularLocation>
        <location evidence="1">Cell membrane</location>
        <topology evidence="1">Single-pass type I membrane protein</topology>
    </subcellularLocation>
</comment>
<feature type="chain" id="PRO_5034189482" description="T-cell surface glycoprotein CD3 zeta chain" evidence="18">
    <location>
        <begin position="22"/>
        <end position="269"/>
    </location>
</feature>
<evidence type="ECO:0000256" key="13">
    <source>
        <dbReference type="ARBA" id="ARBA00023170"/>
    </source>
</evidence>
<dbReference type="AlphaFoldDB" id="A0A8C3R3F4"/>
<comment type="function">
    <text evidence="15">Part of the TCR-CD3 complex present on T-lymphocyte cell surface that plays an essential role in adaptive immune response. When antigen presenting cells (APCs) activate T-cell receptor (TCR), TCR-mediated signals are transmitted across the cell membrane by the CD3 chains CD3D, CD3E, CD3G and CD3Z. All CD3 chains contain immunoreceptor tyrosine-based activation motifs (ITAMs) in their cytoplasmic domain. Upon TCR engagement, these motifs become phosphorylated by Src family protein tyrosine kinases LCK and FYN, resulting in the activation of downstream signaling pathways. CD3Z ITAMs phosphorylation creates multiple docking sites for the protein kinase ZAP70 leading to ZAP70 phosphorylation and its conversion into a catalytically active enzyme. Plays an important role in intrathymic T-cell differentiation. Additionally, participates in the activity-dependent synapse formation of retinal ganglion cells (RGCs) in both the retina and dorsal lateral geniculate nucleus (dLGN).</text>
</comment>
<name>A0A8C3R3F4_9PASS</name>
<reference evidence="19" key="1">
    <citation type="submission" date="2025-08" db="UniProtKB">
        <authorList>
            <consortium name="Ensembl"/>
        </authorList>
    </citation>
    <scope>IDENTIFICATION</scope>
</reference>
<evidence type="ECO:0000256" key="15">
    <source>
        <dbReference type="ARBA" id="ARBA00045360"/>
    </source>
</evidence>
<dbReference type="Proteomes" id="UP000694396">
    <property type="component" value="Unplaced"/>
</dbReference>
<dbReference type="GO" id="GO:0004888">
    <property type="term" value="F:transmembrane signaling receptor activity"/>
    <property type="evidence" value="ECO:0007669"/>
    <property type="project" value="InterPro"/>
</dbReference>
<dbReference type="GO" id="GO:0050852">
    <property type="term" value="P:T cell receptor signaling pathway"/>
    <property type="evidence" value="ECO:0007669"/>
    <property type="project" value="TreeGrafter"/>
</dbReference>
<dbReference type="SMART" id="SM00077">
    <property type="entry name" value="ITAM"/>
    <property type="match status" value="2"/>
</dbReference>
<keyword evidence="6 17" id="KW-0812">Transmembrane</keyword>
<dbReference type="InterPro" id="IPR024128">
    <property type="entry name" value="T-cell_CD3_zeta"/>
</dbReference>
<evidence type="ECO:0000256" key="2">
    <source>
        <dbReference type="ARBA" id="ARBA00007280"/>
    </source>
</evidence>
<keyword evidence="20" id="KW-1185">Reference proteome</keyword>
<evidence type="ECO:0000256" key="6">
    <source>
        <dbReference type="ARBA" id="ARBA00022692"/>
    </source>
</evidence>
<keyword evidence="9" id="KW-0391">Immunity</keyword>
<evidence type="ECO:0000256" key="10">
    <source>
        <dbReference type="ARBA" id="ARBA00022989"/>
    </source>
</evidence>
<dbReference type="GO" id="GO:0042105">
    <property type="term" value="C:alpha-beta T cell receptor complex"/>
    <property type="evidence" value="ECO:0007669"/>
    <property type="project" value="TreeGrafter"/>
</dbReference>
<evidence type="ECO:0000256" key="9">
    <source>
        <dbReference type="ARBA" id="ARBA00022859"/>
    </source>
</evidence>
<dbReference type="Pfam" id="PF11628">
    <property type="entry name" value="TCR_zetazeta"/>
    <property type="match status" value="1"/>
</dbReference>
<keyword evidence="5" id="KW-0597">Phosphoprotein</keyword>
<feature type="region of interest" description="Disordered" evidence="16">
    <location>
        <begin position="225"/>
        <end position="247"/>
    </location>
</feature>
<evidence type="ECO:0000256" key="7">
    <source>
        <dbReference type="ARBA" id="ARBA00022729"/>
    </source>
</evidence>
<keyword evidence="12 17" id="KW-0472">Membrane</keyword>
<sequence length="269" mass="29286">MKWRRIAVLASLQAQLPATDAASVLGLTDPRLCYVLDGLLFIYAVVMTALFVKAKLSQASEPQLRPGQDDVYNKLSRTHRDDYDVLGGRRGADPELGGRHQQRRKNPQDTVYTSLQKDKMGEAYSEIGMKGEQRRRGKGNEGLYQVGTTSHGCSLICPPSGWMCNGTVSEAQRSDRQLEDSRAGTRCLTNSSLLEAPTTPALGSTTLGSGHSCLTRAGWQGKDWASLEGLSGDDSRGSKPPEVPTANLLTQSCAQLPFQIKEKSREQSS</sequence>
<keyword evidence="8" id="KW-0677">Repeat</keyword>
<comment type="similarity">
    <text evidence="2">Belongs to the CD3Z/FCER1G family.</text>
</comment>
<evidence type="ECO:0000256" key="4">
    <source>
        <dbReference type="ARBA" id="ARBA00022475"/>
    </source>
</evidence>
<dbReference type="PANTHER" id="PTHR10035:SF2">
    <property type="entry name" value="T-CELL SURFACE GLYCOPROTEIN CD3 ZETA CHAIN"/>
    <property type="match status" value="1"/>
</dbReference>
<evidence type="ECO:0000313" key="19">
    <source>
        <dbReference type="Ensembl" id="ENSCRFP00000015051.1"/>
    </source>
</evidence>
<dbReference type="GO" id="GO:0002250">
    <property type="term" value="P:adaptive immune response"/>
    <property type="evidence" value="ECO:0007669"/>
    <property type="project" value="UniProtKB-KW"/>
</dbReference>
<evidence type="ECO:0000256" key="1">
    <source>
        <dbReference type="ARBA" id="ARBA00004251"/>
    </source>
</evidence>
<evidence type="ECO:0000256" key="16">
    <source>
        <dbReference type="SAM" id="MobiDB-lite"/>
    </source>
</evidence>
<keyword evidence="13" id="KW-0675">Receptor</keyword>
<dbReference type="PANTHER" id="PTHR10035">
    <property type="entry name" value="T-CELL SURFACE GLYCOPROTEIN CD3 ZETA CHAIN"/>
    <property type="match status" value="1"/>
</dbReference>
<reference evidence="19" key="2">
    <citation type="submission" date="2025-09" db="UniProtKB">
        <authorList>
            <consortium name="Ensembl"/>
        </authorList>
    </citation>
    <scope>IDENTIFICATION</scope>
</reference>
<keyword evidence="11" id="KW-1064">Adaptive immunity</keyword>
<proteinExistence type="inferred from homology"/>
<dbReference type="Ensembl" id="ENSCRFT00000015581.1">
    <property type="protein sequence ID" value="ENSCRFP00000015051.1"/>
    <property type="gene ID" value="ENSCRFG00000011609.1"/>
</dbReference>
<dbReference type="InterPro" id="IPR003110">
    <property type="entry name" value="Phos_immunorcpt_sig_ITAM"/>
</dbReference>
<keyword evidence="4" id="KW-1003">Cell membrane</keyword>
<evidence type="ECO:0000313" key="20">
    <source>
        <dbReference type="Proteomes" id="UP000694396"/>
    </source>
</evidence>